<dbReference type="STRING" id="1183438.GKIL_2740"/>
<dbReference type="KEGG" id="glj:GKIL_2740"/>
<feature type="domain" description="ABC transmembrane type-1" evidence="9">
    <location>
        <begin position="60"/>
        <end position="246"/>
    </location>
</feature>
<dbReference type="PANTHER" id="PTHR43848:SF2">
    <property type="entry name" value="PUTRESCINE TRANSPORT SYSTEM PERMEASE PROTEIN POTI"/>
    <property type="match status" value="1"/>
</dbReference>
<feature type="transmembrane region" description="Helical" evidence="8">
    <location>
        <begin position="64"/>
        <end position="84"/>
    </location>
</feature>
<dbReference type="CDD" id="cd06261">
    <property type="entry name" value="TM_PBP2"/>
    <property type="match status" value="1"/>
</dbReference>
<keyword evidence="4" id="KW-1003">Cell membrane</keyword>
<evidence type="ECO:0000256" key="4">
    <source>
        <dbReference type="ARBA" id="ARBA00022475"/>
    </source>
</evidence>
<dbReference type="OrthoDB" id="9782004at2"/>
<comment type="similarity">
    <text evidence="2">Belongs to the binding-protein-dependent transport system permease family. CysTW subfamily.</text>
</comment>
<organism evidence="10 11">
    <name type="scientific">Gloeobacter kilaueensis (strain ATCC BAA-2537 / CCAP 1431/1 / ULC 316 / JS1)</name>
    <dbReference type="NCBI Taxonomy" id="1183438"/>
    <lineage>
        <taxon>Bacteria</taxon>
        <taxon>Bacillati</taxon>
        <taxon>Cyanobacteriota</taxon>
        <taxon>Cyanophyceae</taxon>
        <taxon>Gloeobacterales</taxon>
        <taxon>Gloeobacteraceae</taxon>
        <taxon>Gloeobacter</taxon>
    </lineage>
</organism>
<dbReference type="Pfam" id="PF00528">
    <property type="entry name" value="BPD_transp_1"/>
    <property type="match status" value="1"/>
</dbReference>
<dbReference type="HOGENOM" id="CLU_016047_3_0_3"/>
<dbReference type="GO" id="GO:0005886">
    <property type="term" value="C:plasma membrane"/>
    <property type="evidence" value="ECO:0007669"/>
    <property type="project" value="UniProtKB-SubCell"/>
</dbReference>
<sequence length="257" mass="28291">MARSFWLKLWAALVFAYLYLPILVLVVFSFNSQKLNLQWQSFTLRWYGVLFADERLREATFNSLIVAIAATLLSTILGTLLALALERYRAVRPAELLLYTAIIVPDVVLGIALLIWFSRLGWPSGLVTIAAGHVVLCTPFVALTVRARLADYDPALEEAAMDLGAKELTTFWRVTLPAIGPGVLAGALLAFTLSLDDYVVALFTAGPGSTTLPLRIFSMVRFSITPEINALSTLWIGAVSLLLFAGQVFARRARTRL</sequence>
<reference evidence="10 11" key="1">
    <citation type="journal article" date="2013" name="PLoS ONE">
        <title>Cultivation and Complete Genome Sequencing of Gloeobacter kilaueensis sp. nov., from a Lava Cave in Kilauea Caldera, Hawai'i.</title>
        <authorList>
            <person name="Saw J.H."/>
            <person name="Schatz M."/>
            <person name="Brown M.V."/>
            <person name="Kunkel D.D."/>
            <person name="Foster J.S."/>
            <person name="Shick H."/>
            <person name="Christensen S."/>
            <person name="Hou S."/>
            <person name="Wan X."/>
            <person name="Donachie S.P."/>
        </authorList>
    </citation>
    <scope>NUCLEOTIDE SEQUENCE [LARGE SCALE GENOMIC DNA]</scope>
    <source>
        <strain evidence="11">JS</strain>
    </source>
</reference>
<keyword evidence="11" id="KW-1185">Reference proteome</keyword>
<dbReference type="Gene3D" id="1.10.3720.10">
    <property type="entry name" value="MetI-like"/>
    <property type="match status" value="1"/>
</dbReference>
<dbReference type="InterPro" id="IPR051789">
    <property type="entry name" value="Bact_Polyamine_Transport"/>
</dbReference>
<evidence type="ECO:0000256" key="8">
    <source>
        <dbReference type="RuleBase" id="RU363032"/>
    </source>
</evidence>
<dbReference type="SUPFAM" id="SSF161098">
    <property type="entry name" value="MetI-like"/>
    <property type="match status" value="1"/>
</dbReference>
<keyword evidence="5 8" id="KW-0812">Transmembrane</keyword>
<dbReference type="EMBL" id="CP003587">
    <property type="protein sequence ID" value="AGY58986.1"/>
    <property type="molecule type" value="Genomic_DNA"/>
</dbReference>
<feature type="transmembrane region" description="Helical" evidence="8">
    <location>
        <begin position="129"/>
        <end position="149"/>
    </location>
</feature>
<dbReference type="RefSeq" id="WP_023174195.1">
    <property type="nucleotide sequence ID" value="NC_022600.1"/>
</dbReference>
<feature type="transmembrane region" description="Helical" evidence="8">
    <location>
        <begin position="96"/>
        <end position="117"/>
    </location>
</feature>
<dbReference type="GO" id="GO:0055085">
    <property type="term" value="P:transmembrane transport"/>
    <property type="evidence" value="ECO:0007669"/>
    <property type="project" value="InterPro"/>
</dbReference>
<dbReference type="eggNOG" id="COG1177">
    <property type="taxonomic scope" value="Bacteria"/>
</dbReference>
<evidence type="ECO:0000256" key="6">
    <source>
        <dbReference type="ARBA" id="ARBA00022989"/>
    </source>
</evidence>
<dbReference type="InterPro" id="IPR035906">
    <property type="entry name" value="MetI-like_sf"/>
</dbReference>
<evidence type="ECO:0000256" key="7">
    <source>
        <dbReference type="ARBA" id="ARBA00023136"/>
    </source>
</evidence>
<name>U5QJ97_GLOK1</name>
<evidence type="ECO:0000256" key="2">
    <source>
        <dbReference type="ARBA" id="ARBA00007069"/>
    </source>
</evidence>
<keyword evidence="3 8" id="KW-0813">Transport</keyword>
<comment type="subcellular location">
    <subcellularLocation>
        <location evidence="1 8">Cell membrane</location>
        <topology evidence="1 8">Multi-pass membrane protein</topology>
    </subcellularLocation>
</comment>
<protein>
    <submittedName>
        <fullName evidence="10">Binding-protein-dependent transport systems inner membrane component</fullName>
    </submittedName>
</protein>
<evidence type="ECO:0000256" key="1">
    <source>
        <dbReference type="ARBA" id="ARBA00004651"/>
    </source>
</evidence>
<evidence type="ECO:0000256" key="5">
    <source>
        <dbReference type="ARBA" id="ARBA00022692"/>
    </source>
</evidence>
<evidence type="ECO:0000313" key="10">
    <source>
        <dbReference type="EMBL" id="AGY58986.1"/>
    </source>
</evidence>
<dbReference type="PANTHER" id="PTHR43848">
    <property type="entry name" value="PUTRESCINE TRANSPORT SYSTEM PERMEASE PROTEIN POTI"/>
    <property type="match status" value="1"/>
</dbReference>
<accession>U5QJ97</accession>
<evidence type="ECO:0000256" key="3">
    <source>
        <dbReference type="ARBA" id="ARBA00022448"/>
    </source>
</evidence>
<evidence type="ECO:0000313" key="11">
    <source>
        <dbReference type="Proteomes" id="UP000017396"/>
    </source>
</evidence>
<dbReference type="Proteomes" id="UP000017396">
    <property type="component" value="Chromosome"/>
</dbReference>
<dbReference type="PROSITE" id="PS50928">
    <property type="entry name" value="ABC_TM1"/>
    <property type="match status" value="1"/>
</dbReference>
<dbReference type="InterPro" id="IPR000515">
    <property type="entry name" value="MetI-like"/>
</dbReference>
<evidence type="ECO:0000259" key="9">
    <source>
        <dbReference type="PROSITE" id="PS50928"/>
    </source>
</evidence>
<gene>
    <name evidence="10" type="primary">potC</name>
    <name evidence="10" type="ORF">GKIL_2740</name>
</gene>
<dbReference type="AlphaFoldDB" id="U5QJ97"/>
<proteinExistence type="inferred from homology"/>
<dbReference type="PATRIC" id="fig|1183438.3.peg.2698"/>
<keyword evidence="6 8" id="KW-1133">Transmembrane helix</keyword>
<feature type="transmembrane region" description="Helical" evidence="8">
    <location>
        <begin position="170"/>
        <end position="193"/>
    </location>
</feature>
<keyword evidence="7 8" id="KW-0472">Membrane</keyword>
<feature type="transmembrane region" description="Helical" evidence="8">
    <location>
        <begin position="7"/>
        <end position="30"/>
    </location>
</feature>
<feature type="transmembrane region" description="Helical" evidence="8">
    <location>
        <begin position="228"/>
        <end position="250"/>
    </location>
</feature>